<organism evidence="3 4">
    <name type="scientific">Moniliophthora roreri</name>
    <name type="common">Frosty pod rot fungus</name>
    <name type="synonym">Monilia roreri</name>
    <dbReference type="NCBI Taxonomy" id="221103"/>
    <lineage>
        <taxon>Eukaryota</taxon>
        <taxon>Fungi</taxon>
        <taxon>Dikarya</taxon>
        <taxon>Basidiomycota</taxon>
        <taxon>Agaricomycotina</taxon>
        <taxon>Agaricomycetes</taxon>
        <taxon>Agaricomycetidae</taxon>
        <taxon>Agaricales</taxon>
        <taxon>Marasmiineae</taxon>
        <taxon>Marasmiaceae</taxon>
        <taxon>Moniliophthora</taxon>
    </lineage>
</organism>
<accession>A0A0W0FMT1</accession>
<feature type="chain" id="PRO_5006901854" evidence="2">
    <location>
        <begin position="22"/>
        <end position="80"/>
    </location>
</feature>
<feature type="region of interest" description="Disordered" evidence="1">
    <location>
        <begin position="41"/>
        <end position="80"/>
    </location>
</feature>
<feature type="signal peptide" evidence="2">
    <location>
        <begin position="1"/>
        <end position="21"/>
    </location>
</feature>
<protein>
    <submittedName>
        <fullName evidence="3">Uncharacterized protein</fullName>
    </submittedName>
</protein>
<evidence type="ECO:0000256" key="1">
    <source>
        <dbReference type="SAM" id="MobiDB-lite"/>
    </source>
</evidence>
<dbReference type="EMBL" id="LATX01001835">
    <property type="protein sequence ID" value="KTB37630.1"/>
    <property type="molecule type" value="Genomic_DNA"/>
</dbReference>
<evidence type="ECO:0000313" key="4">
    <source>
        <dbReference type="Proteomes" id="UP000054988"/>
    </source>
</evidence>
<proteinExistence type="predicted"/>
<dbReference type="AlphaFoldDB" id="A0A0W0FMT1"/>
<comment type="caution">
    <text evidence="3">The sequence shown here is derived from an EMBL/GenBank/DDBJ whole genome shotgun (WGS) entry which is preliminary data.</text>
</comment>
<keyword evidence="2" id="KW-0732">Signal</keyword>
<dbReference type="Proteomes" id="UP000054988">
    <property type="component" value="Unassembled WGS sequence"/>
</dbReference>
<gene>
    <name evidence="3" type="ORF">WG66_9795</name>
</gene>
<sequence>MSKQILYLLFTVLLLGLFASAAPVPVEGAVAKRGLKQLKLKRGDPNPLLKRDDVKPKPSGYPAKRQEAAYPKPSKYYNKV</sequence>
<feature type="compositionally biased region" description="Basic and acidic residues" evidence="1">
    <location>
        <begin position="41"/>
        <end position="56"/>
    </location>
</feature>
<name>A0A0W0FMT1_MONRR</name>
<evidence type="ECO:0000256" key="2">
    <source>
        <dbReference type="SAM" id="SignalP"/>
    </source>
</evidence>
<reference evidence="3 4" key="1">
    <citation type="submission" date="2015-12" db="EMBL/GenBank/DDBJ databases">
        <title>Draft genome sequence of Moniliophthora roreri, the causal agent of frosty pod rot of cacao.</title>
        <authorList>
            <person name="Aime M.C."/>
            <person name="Diaz-Valderrama J.R."/>
            <person name="Kijpornyongpan T."/>
            <person name="Phillips-Mora W."/>
        </authorList>
    </citation>
    <scope>NUCLEOTIDE SEQUENCE [LARGE SCALE GENOMIC DNA]</scope>
    <source>
        <strain evidence="3 4">MCA 2952</strain>
    </source>
</reference>
<evidence type="ECO:0000313" key="3">
    <source>
        <dbReference type="EMBL" id="KTB37630.1"/>
    </source>
</evidence>